<comment type="caution">
    <text evidence="10">The sequence shown here is derived from an EMBL/GenBank/DDBJ whole genome shotgun (WGS) entry which is preliminary data.</text>
</comment>
<dbReference type="HAMAP" id="MF_00222">
    <property type="entry name" value="Shikimate_DH_AroE"/>
    <property type="match status" value="1"/>
</dbReference>
<feature type="binding site" evidence="7">
    <location>
        <position position="87"/>
    </location>
    <ligand>
        <name>shikimate</name>
        <dbReference type="ChEBI" id="CHEBI:36208"/>
    </ligand>
</feature>
<dbReference type="CDD" id="cd01065">
    <property type="entry name" value="NAD_bind_Shikimate_DH"/>
    <property type="match status" value="1"/>
</dbReference>
<evidence type="ECO:0000259" key="8">
    <source>
        <dbReference type="Pfam" id="PF08501"/>
    </source>
</evidence>
<comment type="similarity">
    <text evidence="7">Belongs to the shikimate dehydrogenase family.</text>
</comment>
<dbReference type="EMBL" id="JWHT01000011">
    <property type="protein sequence ID" value="KIU25438.1"/>
    <property type="molecule type" value="Genomic_DNA"/>
</dbReference>
<feature type="domain" description="SDH C-terminal" evidence="9">
    <location>
        <begin position="235"/>
        <end position="264"/>
    </location>
</feature>
<evidence type="ECO:0000256" key="5">
    <source>
        <dbReference type="ARBA" id="ARBA00023002"/>
    </source>
</evidence>
<dbReference type="InterPro" id="IPR046346">
    <property type="entry name" value="Aminoacid_DH-like_N_sf"/>
</dbReference>
<dbReference type="GO" id="GO:0009073">
    <property type="term" value="P:aromatic amino acid family biosynthetic process"/>
    <property type="evidence" value="ECO:0007669"/>
    <property type="project" value="UniProtKB-KW"/>
</dbReference>
<dbReference type="InterPro" id="IPR013708">
    <property type="entry name" value="Shikimate_DH-bd_N"/>
</dbReference>
<keyword evidence="3 7" id="KW-0028">Amino-acid biosynthesis</keyword>
<evidence type="ECO:0000256" key="4">
    <source>
        <dbReference type="ARBA" id="ARBA00022857"/>
    </source>
</evidence>
<dbReference type="RefSeq" id="WP_052498561.1">
    <property type="nucleotide sequence ID" value="NZ_JABXJP010000008.1"/>
</dbReference>
<dbReference type="InterPro" id="IPR041121">
    <property type="entry name" value="SDH_C"/>
</dbReference>
<evidence type="ECO:0000256" key="6">
    <source>
        <dbReference type="ARBA" id="ARBA00023141"/>
    </source>
</evidence>
<feature type="binding site" evidence="7">
    <location>
        <position position="235"/>
    </location>
    <ligand>
        <name>NADP(+)</name>
        <dbReference type="ChEBI" id="CHEBI:58349"/>
    </ligand>
</feature>
<dbReference type="NCBIfam" id="TIGR00507">
    <property type="entry name" value="aroE"/>
    <property type="match status" value="1"/>
</dbReference>
<accession>A0A0D1JW39</accession>
<evidence type="ECO:0000256" key="1">
    <source>
        <dbReference type="ARBA" id="ARBA00004871"/>
    </source>
</evidence>
<dbReference type="Gene3D" id="3.40.50.10860">
    <property type="entry name" value="Leucine Dehydrogenase, chain A, domain 1"/>
    <property type="match status" value="1"/>
</dbReference>
<dbReference type="PANTHER" id="PTHR21089:SF1">
    <property type="entry name" value="BIFUNCTIONAL 3-DEHYDROQUINATE DEHYDRATASE_SHIKIMATE DEHYDROGENASE, CHLOROPLASTIC"/>
    <property type="match status" value="1"/>
</dbReference>
<dbReference type="SUPFAM" id="SSF51735">
    <property type="entry name" value="NAD(P)-binding Rossmann-fold domains"/>
    <property type="match status" value="1"/>
</dbReference>
<evidence type="ECO:0000256" key="3">
    <source>
        <dbReference type="ARBA" id="ARBA00022605"/>
    </source>
</evidence>
<comment type="subunit">
    <text evidence="7">Homodimer.</text>
</comment>
<evidence type="ECO:0000256" key="7">
    <source>
        <dbReference type="HAMAP-Rule" id="MF_00222"/>
    </source>
</evidence>
<dbReference type="Pfam" id="PF08501">
    <property type="entry name" value="Shikimate_dh_N"/>
    <property type="match status" value="1"/>
</dbReference>
<feature type="binding site" evidence="7">
    <location>
        <position position="102"/>
    </location>
    <ligand>
        <name>shikimate</name>
        <dbReference type="ChEBI" id="CHEBI:36208"/>
    </ligand>
</feature>
<comment type="caution">
    <text evidence="7">Lacks conserved residue(s) required for the propagation of feature annotation.</text>
</comment>
<dbReference type="UniPathway" id="UPA00053">
    <property type="reaction ID" value="UER00087"/>
</dbReference>
<dbReference type="InterPro" id="IPR011342">
    <property type="entry name" value="Shikimate_DH"/>
</dbReference>
<name>A0A0D1JW39_9LACO</name>
<dbReference type="PATRIC" id="fig|137591.24.peg.335"/>
<evidence type="ECO:0000313" key="10">
    <source>
        <dbReference type="EMBL" id="KIU25438.1"/>
    </source>
</evidence>
<protein>
    <recommendedName>
        <fullName evidence="2 7">Shikimate dehydrogenase (NADP(+))</fullName>
        <shortName evidence="7">SDH</shortName>
        <ecNumber evidence="2 7">1.1.1.25</ecNumber>
    </recommendedName>
</protein>
<evidence type="ECO:0000259" key="9">
    <source>
        <dbReference type="Pfam" id="PF18317"/>
    </source>
</evidence>
<dbReference type="EC" id="1.1.1.25" evidence="2 7"/>
<organism evidence="10 11">
    <name type="scientific">Weissella cibaria</name>
    <dbReference type="NCBI Taxonomy" id="137591"/>
    <lineage>
        <taxon>Bacteria</taxon>
        <taxon>Bacillati</taxon>
        <taxon>Bacillota</taxon>
        <taxon>Bacilli</taxon>
        <taxon>Lactobacillales</taxon>
        <taxon>Lactobacillaceae</taxon>
        <taxon>Weissella</taxon>
    </lineage>
</organism>
<dbReference type="Gene3D" id="3.40.50.720">
    <property type="entry name" value="NAD(P)-binding Rossmann-like Domain"/>
    <property type="match status" value="1"/>
</dbReference>
<dbReference type="GO" id="GO:0019632">
    <property type="term" value="P:shikimate metabolic process"/>
    <property type="evidence" value="ECO:0007669"/>
    <property type="project" value="InterPro"/>
</dbReference>
<keyword evidence="4 7" id="KW-0521">NADP</keyword>
<dbReference type="AlphaFoldDB" id="A0A0D1JW39"/>
<dbReference type="GO" id="GO:0004764">
    <property type="term" value="F:shikimate 3-dehydrogenase (NADP+) activity"/>
    <property type="evidence" value="ECO:0007669"/>
    <property type="project" value="UniProtKB-UniRule"/>
</dbReference>
<dbReference type="InterPro" id="IPR036291">
    <property type="entry name" value="NAD(P)-bd_dom_sf"/>
</dbReference>
<dbReference type="Proteomes" id="UP000032289">
    <property type="component" value="Unassembled WGS sequence"/>
</dbReference>
<dbReference type="GO" id="GO:0050661">
    <property type="term" value="F:NADP binding"/>
    <property type="evidence" value="ECO:0007669"/>
    <property type="project" value="InterPro"/>
</dbReference>
<dbReference type="SUPFAM" id="SSF53223">
    <property type="entry name" value="Aminoacid dehydrogenase-like, N-terminal domain"/>
    <property type="match status" value="1"/>
</dbReference>
<feature type="binding site" evidence="7">
    <location>
        <begin position="15"/>
        <end position="17"/>
    </location>
    <ligand>
        <name>shikimate</name>
        <dbReference type="ChEBI" id="CHEBI:36208"/>
    </ligand>
</feature>
<evidence type="ECO:0000313" key="11">
    <source>
        <dbReference type="Proteomes" id="UP000032289"/>
    </source>
</evidence>
<dbReference type="Pfam" id="PF18317">
    <property type="entry name" value="SDH_C"/>
    <property type="match status" value="1"/>
</dbReference>
<dbReference type="GO" id="GO:0008652">
    <property type="term" value="P:amino acid biosynthetic process"/>
    <property type="evidence" value="ECO:0007669"/>
    <property type="project" value="UniProtKB-KW"/>
</dbReference>
<feature type="active site" description="Proton acceptor" evidence="7">
    <location>
        <position position="66"/>
    </location>
</feature>
<dbReference type="GO" id="GO:0005829">
    <property type="term" value="C:cytosol"/>
    <property type="evidence" value="ECO:0007669"/>
    <property type="project" value="TreeGrafter"/>
</dbReference>
<dbReference type="PANTHER" id="PTHR21089">
    <property type="entry name" value="SHIKIMATE DEHYDROGENASE"/>
    <property type="match status" value="1"/>
</dbReference>
<feature type="binding site" evidence="7">
    <location>
        <position position="62"/>
    </location>
    <ligand>
        <name>shikimate</name>
        <dbReference type="ChEBI" id="CHEBI:36208"/>
    </ligand>
</feature>
<keyword evidence="6 7" id="KW-0057">Aromatic amino acid biosynthesis</keyword>
<proteinExistence type="inferred from homology"/>
<feature type="binding site" evidence="7">
    <location>
        <position position="214"/>
    </location>
    <ligand>
        <name>shikimate</name>
        <dbReference type="ChEBI" id="CHEBI:36208"/>
    </ligand>
</feature>
<sequence>MTDQYGLLGYPARHSKSPAMQNAAFQAANIDANYQAFEVAPMALAATFKSLVASGVKGFNVTMPFKQQIMMYLDEVTPLATRLESVNTITVKDGRTIGDSTDGMGFWRTLRNPVDSAILIGTGGAARAIMATAPKSVTLHVFNRMGEHFAEKAAKVQDLAQVELHDLDEIDVYLPYADLIVNATNVGMRDNRSVLSTEQFYDTQPDVQVVDIIYKPEPTPFVAAARAANRQADDGLAMLVGQGALSFEQWRGELPNVQAMKRAINKED</sequence>
<comment type="pathway">
    <text evidence="1 7">Metabolic intermediate biosynthesis; chorismate biosynthesis; chorismate from D-erythrose 4-phosphate and phosphoenolpyruvate: step 4/7.</text>
</comment>
<feature type="binding site" evidence="7">
    <location>
        <position position="242"/>
    </location>
    <ligand>
        <name>shikimate</name>
        <dbReference type="ChEBI" id="CHEBI:36208"/>
    </ligand>
</feature>
<feature type="binding site" evidence="7">
    <location>
        <position position="212"/>
    </location>
    <ligand>
        <name>NADP(+)</name>
        <dbReference type="ChEBI" id="CHEBI:58349"/>
    </ligand>
</feature>
<feature type="domain" description="Shikimate dehydrogenase substrate binding N-terminal" evidence="8">
    <location>
        <begin position="7"/>
        <end position="89"/>
    </location>
</feature>
<gene>
    <name evidence="7 10" type="primary">aroE</name>
    <name evidence="10" type="ORF">ab3b_00343</name>
</gene>
<comment type="function">
    <text evidence="7">Involved in the biosynthesis of the chorismate, which leads to the biosynthesis of aromatic amino acids. Catalyzes the reversible NADPH linked reduction of 3-dehydroshikimate (DHSA) to yield shikimate (SA).</text>
</comment>
<comment type="catalytic activity">
    <reaction evidence="7">
        <text>shikimate + NADP(+) = 3-dehydroshikimate + NADPH + H(+)</text>
        <dbReference type="Rhea" id="RHEA:17737"/>
        <dbReference type="ChEBI" id="CHEBI:15378"/>
        <dbReference type="ChEBI" id="CHEBI:16630"/>
        <dbReference type="ChEBI" id="CHEBI:36208"/>
        <dbReference type="ChEBI" id="CHEBI:57783"/>
        <dbReference type="ChEBI" id="CHEBI:58349"/>
        <dbReference type="EC" id="1.1.1.25"/>
    </reaction>
</comment>
<evidence type="ECO:0000256" key="2">
    <source>
        <dbReference type="ARBA" id="ARBA00012962"/>
    </source>
</evidence>
<dbReference type="GO" id="GO:0009423">
    <property type="term" value="P:chorismate biosynthetic process"/>
    <property type="evidence" value="ECO:0007669"/>
    <property type="project" value="UniProtKB-UniRule"/>
</dbReference>
<dbReference type="InterPro" id="IPR022893">
    <property type="entry name" value="Shikimate_DH_fam"/>
</dbReference>
<keyword evidence="5 7" id="KW-0560">Oxidoreductase</keyword>
<reference evidence="10 11" key="1">
    <citation type="journal article" date="2015" name="Microbiology (Mosc.)">
        <title>Genomics of the Weissella cibaria species with an examination of its metabolic traits.</title>
        <authorList>
            <person name="Lynch K.M."/>
            <person name="Lucid A."/>
            <person name="Arendt E.K."/>
            <person name="Sleator R.D."/>
            <person name="Lucey B."/>
            <person name="Coffey A."/>
        </authorList>
    </citation>
    <scope>NUCLEOTIDE SEQUENCE [LARGE SCALE GENOMIC DNA]</scope>
    <source>
        <strain evidence="10 11">AB3b</strain>
    </source>
</reference>